<feature type="region of interest" description="Disordered" evidence="1">
    <location>
        <begin position="69"/>
        <end position="101"/>
    </location>
</feature>
<reference evidence="2" key="1">
    <citation type="submission" date="2010-03" db="EMBL/GenBank/DDBJ databases">
        <title>Annotation of Blastomyces dermatitidis strain ATCC 18188.</title>
        <authorList>
            <consortium name="The Broad Institute Genome Sequencing Platform"/>
            <consortium name="Broad Institute Genome Sequencing Center for Infectious Disease."/>
            <person name="Cuomo C."/>
            <person name="Klein B."/>
            <person name="Sullivan T."/>
            <person name="Heitman J."/>
            <person name="Young S."/>
            <person name="Zeng Q."/>
            <person name="Gargeya S."/>
            <person name="Alvarado L."/>
            <person name="Berlin A.M."/>
            <person name="Chapman S.B."/>
            <person name="Chen Z."/>
            <person name="Freedman E."/>
            <person name="Gellesch M."/>
            <person name="Goldberg J."/>
            <person name="Griggs A."/>
            <person name="Gujja S."/>
            <person name="Heilman E."/>
            <person name="Heiman D."/>
            <person name="Howarth C."/>
            <person name="Mehta T."/>
            <person name="Neiman D."/>
            <person name="Pearson M."/>
            <person name="Roberts A."/>
            <person name="Saif S."/>
            <person name="Shea T."/>
            <person name="Shenoy N."/>
            <person name="Sisk P."/>
            <person name="Stolte C."/>
            <person name="Sykes S."/>
            <person name="White J."/>
            <person name="Yandava C."/>
            <person name="Haas B."/>
            <person name="Nusbaum C."/>
            <person name="Birren B."/>
        </authorList>
    </citation>
    <scope>NUCLEOTIDE SEQUENCE [LARGE SCALE GENOMIC DNA]</scope>
    <source>
        <strain evidence="2">ATCC 18188</strain>
    </source>
</reference>
<dbReference type="EMBL" id="GG749429">
    <property type="protein sequence ID" value="EGE81988.2"/>
    <property type="molecule type" value="Genomic_DNA"/>
</dbReference>
<name>F2TFH5_AJEDA</name>
<evidence type="ECO:0000256" key="1">
    <source>
        <dbReference type="SAM" id="MobiDB-lite"/>
    </source>
</evidence>
<feature type="compositionally biased region" description="Polar residues" evidence="1">
    <location>
        <begin position="69"/>
        <end position="82"/>
    </location>
</feature>
<dbReference type="HOGENOM" id="CLU_1194608_0_0_1"/>
<gene>
    <name evidence="2" type="ORF">BDDG_04931</name>
</gene>
<dbReference type="OrthoDB" id="4188656at2759"/>
<dbReference type="Proteomes" id="UP000007802">
    <property type="component" value="Unassembled WGS sequence"/>
</dbReference>
<protein>
    <submittedName>
        <fullName evidence="2">Uncharacterized protein</fullName>
    </submittedName>
</protein>
<feature type="region of interest" description="Disordered" evidence="1">
    <location>
        <begin position="209"/>
        <end position="247"/>
    </location>
</feature>
<sequence>MISYIYISILLRHVYLQRKVVPSISTFSSPATDSPVLSTRQTISILNQLFSTYSPPNTAKSHREDLTKMENQNPYNAPSAPSEQARERDMRESTITVAPSSQQPLLDQDTNVNLCQLLVDTFEKVGKASGAGGLDTSKWAVKDGENLSRHRYRSNPAQYHHSRRHHHHHQQQQEELMLPQQNQLSVSGSPRIGTSHTIPQDYQQRKFYSPQHDENMHSKNPAGARGDSPRSRQPSSTSFEATTSTREGDATRIISIRDVDMDVDIGSLRALVGQCIDPGLERIVDVWEAGDTCRTLTLHFTTASKAIMFSSLLGRLHSWSKYKVDYAPANNL</sequence>
<proteinExistence type="predicted"/>
<feature type="region of interest" description="Disordered" evidence="1">
    <location>
        <begin position="183"/>
        <end position="202"/>
    </location>
</feature>
<evidence type="ECO:0000313" key="2">
    <source>
        <dbReference type="EMBL" id="EGE81988.2"/>
    </source>
</evidence>
<accession>F2TFH5</accession>
<organism evidence="2">
    <name type="scientific">Ajellomyces dermatitidis (strain ATCC 18188 / CBS 674.68)</name>
    <name type="common">Blastomyces dermatitidis</name>
    <dbReference type="NCBI Taxonomy" id="653446"/>
    <lineage>
        <taxon>Eukaryota</taxon>
        <taxon>Fungi</taxon>
        <taxon>Dikarya</taxon>
        <taxon>Ascomycota</taxon>
        <taxon>Pezizomycotina</taxon>
        <taxon>Eurotiomycetes</taxon>
        <taxon>Eurotiomycetidae</taxon>
        <taxon>Onygenales</taxon>
        <taxon>Ajellomycetaceae</taxon>
        <taxon>Blastomyces</taxon>
    </lineage>
</organism>
<feature type="compositionally biased region" description="Polar residues" evidence="1">
    <location>
        <begin position="231"/>
        <end position="245"/>
    </location>
</feature>
<dbReference type="AlphaFoldDB" id="F2TFH5"/>